<organism evidence="1 2">
    <name type="scientific">Chilo suppressalis</name>
    <name type="common">Asiatic rice borer moth</name>
    <dbReference type="NCBI Taxonomy" id="168631"/>
    <lineage>
        <taxon>Eukaryota</taxon>
        <taxon>Metazoa</taxon>
        <taxon>Ecdysozoa</taxon>
        <taxon>Arthropoda</taxon>
        <taxon>Hexapoda</taxon>
        <taxon>Insecta</taxon>
        <taxon>Pterygota</taxon>
        <taxon>Neoptera</taxon>
        <taxon>Endopterygota</taxon>
        <taxon>Lepidoptera</taxon>
        <taxon>Glossata</taxon>
        <taxon>Ditrysia</taxon>
        <taxon>Pyraloidea</taxon>
        <taxon>Crambidae</taxon>
        <taxon>Crambinae</taxon>
        <taxon>Chilo</taxon>
    </lineage>
</organism>
<dbReference type="Proteomes" id="UP001153292">
    <property type="component" value="Chromosome 9"/>
</dbReference>
<sequence>MSLYELISCSIPVINLSGFGLDLDLPNLSLESTSTIVDTPACIRTSKTNKTTVHHTKTNKGEAEAIVANFPKLAFTVDWSTNEIGQAVPTVRCEVWTMGRPRCRPTARHFHNQPELRGYGLMLRWILFVWLASCGPLGNTVKQDGS</sequence>
<reference evidence="1" key="1">
    <citation type="submission" date="2021-12" db="EMBL/GenBank/DDBJ databases">
        <authorList>
            <person name="King R."/>
        </authorList>
    </citation>
    <scope>NUCLEOTIDE SEQUENCE</scope>
</reference>
<name>A0ABN8BC61_CHISP</name>
<evidence type="ECO:0000313" key="2">
    <source>
        <dbReference type="Proteomes" id="UP001153292"/>
    </source>
</evidence>
<accession>A0ABN8BC61</accession>
<keyword evidence="2" id="KW-1185">Reference proteome</keyword>
<proteinExistence type="predicted"/>
<protein>
    <submittedName>
        <fullName evidence="1">Uncharacterized protein</fullName>
    </submittedName>
</protein>
<evidence type="ECO:0000313" key="1">
    <source>
        <dbReference type="EMBL" id="CAH0407566.1"/>
    </source>
</evidence>
<gene>
    <name evidence="1" type="ORF">CHILSU_LOCUS10967</name>
</gene>
<dbReference type="EMBL" id="OU963902">
    <property type="protein sequence ID" value="CAH0407566.1"/>
    <property type="molecule type" value="Genomic_DNA"/>
</dbReference>